<dbReference type="Proteomes" id="UP001066276">
    <property type="component" value="Chromosome 3_2"/>
</dbReference>
<comment type="caution">
    <text evidence="1">The sequence shown here is derived from an EMBL/GenBank/DDBJ whole genome shotgun (WGS) entry which is preliminary data.</text>
</comment>
<reference evidence="1" key="1">
    <citation type="journal article" date="2022" name="bioRxiv">
        <title>Sequencing and chromosome-scale assembly of the giantPleurodeles waltlgenome.</title>
        <authorList>
            <person name="Brown T."/>
            <person name="Elewa A."/>
            <person name="Iarovenko S."/>
            <person name="Subramanian E."/>
            <person name="Araus A.J."/>
            <person name="Petzold A."/>
            <person name="Susuki M."/>
            <person name="Suzuki K.-i.T."/>
            <person name="Hayashi T."/>
            <person name="Toyoda A."/>
            <person name="Oliveira C."/>
            <person name="Osipova E."/>
            <person name="Leigh N.D."/>
            <person name="Simon A."/>
            <person name="Yun M.H."/>
        </authorList>
    </citation>
    <scope>NUCLEOTIDE SEQUENCE</scope>
    <source>
        <strain evidence="1">20211129_DDA</strain>
        <tissue evidence="1">Liver</tissue>
    </source>
</reference>
<keyword evidence="2" id="KW-1185">Reference proteome</keyword>
<dbReference type="AlphaFoldDB" id="A0AAV7TR23"/>
<gene>
    <name evidence="1" type="ORF">NDU88_004271</name>
</gene>
<name>A0AAV7TR23_PLEWA</name>
<evidence type="ECO:0000313" key="1">
    <source>
        <dbReference type="EMBL" id="KAJ1179032.1"/>
    </source>
</evidence>
<dbReference type="EMBL" id="JANPWB010000006">
    <property type="protein sequence ID" value="KAJ1179032.1"/>
    <property type="molecule type" value="Genomic_DNA"/>
</dbReference>
<accession>A0AAV7TR23</accession>
<organism evidence="1 2">
    <name type="scientific">Pleurodeles waltl</name>
    <name type="common">Iberian ribbed newt</name>
    <dbReference type="NCBI Taxonomy" id="8319"/>
    <lineage>
        <taxon>Eukaryota</taxon>
        <taxon>Metazoa</taxon>
        <taxon>Chordata</taxon>
        <taxon>Craniata</taxon>
        <taxon>Vertebrata</taxon>
        <taxon>Euteleostomi</taxon>
        <taxon>Amphibia</taxon>
        <taxon>Batrachia</taxon>
        <taxon>Caudata</taxon>
        <taxon>Salamandroidea</taxon>
        <taxon>Salamandridae</taxon>
        <taxon>Pleurodelinae</taxon>
        <taxon>Pleurodeles</taxon>
    </lineage>
</organism>
<evidence type="ECO:0000313" key="2">
    <source>
        <dbReference type="Proteomes" id="UP001066276"/>
    </source>
</evidence>
<sequence length="200" mass="21922">MPHASRTLQAGTLREPSLKNRFAATDKDVLLRSRLHHTAVILLLLVSFKGFSVTHQWGLCRSLSPALTRRLSVFPRAPAEYGGSRVDACTFSIIWPLRSPKVSRQPVLSGMHYRQTGHFCETPRAALVPTGIILGPVGLRGSLPHGAPAAVQEVVRWALAVRRPHLLPPAVSADGSAKPRRALAKRSTYASRVRLYGIEM</sequence>
<proteinExistence type="predicted"/>
<protein>
    <submittedName>
        <fullName evidence="1">Uncharacterized protein</fullName>
    </submittedName>
</protein>